<keyword evidence="2" id="KW-1185">Reference proteome</keyword>
<sequence length="84" mass="9578">MLEVVRRLVSERTGGMAGFHRCGELTDLRSFLPKREAFAEVIDTRFFERFGFPFELSKPSLFFALTLLACSSLLLKTVRFSNAV</sequence>
<gene>
    <name evidence="1" type="ORF">C41B8_08460</name>
</gene>
<dbReference type="AlphaFoldDB" id="A0A084IMA0"/>
<comment type="caution">
    <text evidence="1">The sequence shown here is derived from an EMBL/GenBank/DDBJ whole genome shotgun (WGS) entry which is preliminary data.</text>
</comment>
<dbReference type="STRING" id="1304275.C41B8_08460"/>
<evidence type="ECO:0000313" key="2">
    <source>
        <dbReference type="Proteomes" id="UP000028302"/>
    </source>
</evidence>
<evidence type="ECO:0000313" key="1">
    <source>
        <dbReference type="EMBL" id="KEZ77834.1"/>
    </source>
</evidence>
<proteinExistence type="predicted"/>
<accession>A0A084IMA0</accession>
<reference evidence="1 2" key="1">
    <citation type="submission" date="2013-03" db="EMBL/GenBank/DDBJ databases">
        <title>Salinisphaera hydrothermalis C41B8 Genome Sequencing.</title>
        <authorList>
            <person name="Li C."/>
            <person name="Lai Q."/>
            <person name="Shao Z."/>
        </authorList>
    </citation>
    <scope>NUCLEOTIDE SEQUENCE [LARGE SCALE GENOMIC DNA]</scope>
    <source>
        <strain evidence="1 2">C41B8</strain>
    </source>
</reference>
<dbReference type="Proteomes" id="UP000028302">
    <property type="component" value="Unassembled WGS sequence"/>
</dbReference>
<protein>
    <submittedName>
        <fullName evidence="1">Uncharacterized protein</fullName>
    </submittedName>
</protein>
<dbReference type="EMBL" id="APNK01000009">
    <property type="protein sequence ID" value="KEZ77834.1"/>
    <property type="molecule type" value="Genomic_DNA"/>
</dbReference>
<name>A0A084IMA0_SALHC</name>
<organism evidence="1 2">
    <name type="scientific">Salinisphaera hydrothermalis (strain C41B8)</name>
    <dbReference type="NCBI Taxonomy" id="1304275"/>
    <lineage>
        <taxon>Bacteria</taxon>
        <taxon>Pseudomonadati</taxon>
        <taxon>Pseudomonadota</taxon>
        <taxon>Gammaproteobacteria</taxon>
        <taxon>Salinisphaerales</taxon>
        <taxon>Salinisphaeraceae</taxon>
        <taxon>Salinisphaera</taxon>
    </lineage>
</organism>